<protein>
    <submittedName>
        <fullName evidence="5">Voltage-dependent calcium channel gamma-6 subunit-like protein</fullName>
    </submittedName>
</protein>
<keyword evidence="3" id="KW-1133">Transmembrane helix</keyword>
<dbReference type="Gene3D" id="1.20.140.150">
    <property type="match status" value="1"/>
</dbReference>
<sequence>MWSTFVVQDEDVRTVNASPGVPQPSGGLEGFLGSRGGGRKRRYRTQSSSGDGISDSQEGKIKLTLFMAITGIMLTVLGVGTEFWVELKPSKSFYNNQTCLVAHYGLWKCCTKTFWVSDTDPKLEMCGPLHAQGESNCTFFKFYTTGENIVLFQKTPEKDLTIASAMFAIISLFLMVMGAICIIMAVSKGVQFFLKPAAVCFILSGVLIFLCLIVFHQSVLSFLASDQSIPLHYEMSWSVTCVGCAGALVIVAGALFVVLTLPYSPWEKCLPKKNSDI</sequence>
<evidence type="ECO:0000256" key="2">
    <source>
        <dbReference type="ARBA" id="ARBA00022692"/>
    </source>
</evidence>
<keyword evidence="6" id="KW-1185">Reference proteome</keyword>
<proteinExistence type="predicted"/>
<dbReference type="GO" id="GO:0005246">
    <property type="term" value="F:calcium channel regulator activity"/>
    <property type="evidence" value="ECO:0007669"/>
    <property type="project" value="TreeGrafter"/>
</dbReference>
<evidence type="ECO:0000256" key="4">
    <source>
        <dbReference type="ARBA" id="ARBA00023136"/>
    </source>
</evidence>
<organism evidence="5 6">
    <name type="scientific">Labeo rohita</name>
    <name type="common">Indian major carp</name>
    <name type="synonym">Cyprinus rohita</name>
    <dbReference type="NCBI Taxonomy" id="84645"/>
    <lineage>
        <taxon>Eukaryota</taxon>
        <taxon>Metazoa</taxon>
        <taxon>Chordata</taxon>
        <taxon>Craniata</taxon>
        <taxon>Vertebrata</taxon>
        <taxon>Euteleostomi</taxon>
        <taxon>Actinopterygii</taxon>
        <taxon>Neopterygii</taxon>
        <taxon>Teleostei</taxon>
        <taxon>Ostariophysi</taxon>
        <taxon>Cypriniformes</taxon>
        <taxon>Cyprinidae</taxon>
        <taxon>Labeoninae</taxon>
        <taxon>Labeonini</taxon>
        <taxon>Labeo</taxon>
    </lineage>
</organism>
<dbReference type="PANTHER" id="PTHR15025:SF7">
    <property type="entry name" value="CALCIUM CHANNEL, VOLTAGE-DEPENDENT, GAMMA SUBUNIT 6A"/>
    <property type="match status" value="1"/>
</dbReference>
<keyword evidence="2" id="KW-0812">Transmembrane</keyword>
<reference evidence="5 6" key="1">
    <citation type="submission" date="2018-03" db="EMBL/GenBank/DDBJ databases">
        <title>Draft genome sequence of Rohu Carp (Labeo rohita).</title>
        <authorList>
            <person name="Das P."/>
            <person name="Kushwaha B."/>
            <person name="Joshi C.G."/>
            <person name="Kumar D."/>
            <person name="Nagpure N.S."/>
            <person name="Sahoo L."/>
            <person name="Das S.P."/>
            <person name="Bit A."/>
            <person name="Patnaik S."/>
            <person name="Meher P.K."/>
            <person name="Jayasankar P."/>
            <person name="Koringa P.G."/>
            <person name="Patel N.V."/>
            <person name="Hinsu A.T."/>
            <person name="Kumar R."/>
            <person name="Pandey M."/>
            <person name="Agarwal S."/>
            <person name="Srivastava S."/>
            <person name="Singh M."/>
            <person name="Iquebal M.A."/>
            <person name="Jaiswal S."/>
            <person name="Angadi U.B."/>
            <person name="Kumar N."/>
            <person name="Raza M."/>
            <person name="Shah T.M."/>
            <person name="Rai A."/>
            <person name="Jena J.K."/>
        </authorList>
    </citation>
    <scope>NUCLEOTIDE SEQUENCE [LARGE SCALE GENOMIC DNA]</scope>
    <source>
        <strain evidence="5">DASCIFA01</strain>
        <tissue evidence="5">Testis</tissue>
    </source>
</reference>
<dbReference type="AlphaFoldDB" id="A0A498LT06"/>
<dbReference type="GO" id="GO:1990454">
    <property type="term" value="C:L-type voltage-gated calcium channel complex"/>
    <property type="evidence" value="ECO:0007669"/>
    <property type="project" value="TreeGrafter"/>
</dbReference>
<comment type="subcellular location">
    <subcellularLocation>
        <location evidence="1">Membrane</location>
        <topology evidence="1">Multi-pass membrane protein</topology>
    </subcellularLocation>
</comment>
<evidence type="ECO:0000256" key="3">
    <source>
        <dbReference type="ARBA" id="ARBA00022989"/>
    </source>
</evidence>
<comment type="caution">
    <text evidence="5">The sequence shown here is derived from an EMBL/GenBank/DDBJ whole genome shotgun (WGS) entry which is preliminary data.</text>
</comment>
<accession>A0A498LT06</accession>
<dbReference type="InterPro" id="IPR004031">
    <property type="entry name" value="PMP22/EMP/MP20/Claudin"/>
</dbReference>
<dbReference type="EMBL" id="QBIY01013149">
    <property type="protein sequence ID" value="RXN11291.1"/>
    <property type="molecule type" value="Genomic_DNA"/>
</dbReference>
<dbReference type="GO" id="GO:1902514">
    <property type="term" value="P:regulation of calcium ion transmembrane transport via high voltage-gated calcium channel"/>
    <property type="evidence" value="ECO:0007669"/>
    <property type="project" value="TreeGrafter"/>
</dbReference>
<dbReference type="Proteomes" id="UP000290572">
    <property type="component" value="Unassembled WGS sequence"/>
</dbReference>
<gene>
    <name evidence="5" type="ORF">ROHU_010671</name>
</gene>
<evidence type="ECO:0000313" key="6">
    <source>
        <dbReference type="Proteomes" id="UP000290572"/>
    </source>
</evidence>
<name>A0A498LT06_LABRO</name>
<evidence type="ECO:0000256" key="1">
    <source>
        <dbReference type="ARBA" id="ARBA00004141"/>
    </source>
</evidence>
<dbReference type="Pfam" id="PF13903">
    <property type="entry name" value="Claudin_2"/>
    <property type="match status" value="1"/>
</dbReference>
<keyword evidence="4" id="KW-0472">Membrane</keyword>
<dbReference type="PANTHER" id="PTHR15025">
    <property type="entry name" value="VOLTAGE-DEPENDENT CALCIUM CHANNEL GAMMA-1 SUBUNIT-RELATED"/>
    <property type="match status" value="1"/>
</dbReference>
<dbReference type="STRING" id="84645.A0A498LT06"/>
<evidence type="ECO:0000313" key="5">
    <source>
        <dbReference type="EMBL" id="RXN11291.1"/>
    </source>
</evidence>